<sequence>MLKLLLFFSLLISNCYCKCSQNKSRQIHLWHVKDDTRQASIFLFGTIHISWNEIWPHVHPSIRAAFDASDTVILELVLNNPKMTQILRQCRDLPLGVSLKEIIGKKIFNKLKKFLEMKRANLTAAVLSHHSMHMGNHAQILLNFQMTTTDWKNKRPVWLLFMLFHLLNMDDKKHSTTPMLDMFLATEAQRYGKNIHSLESPAEQCNPLENISDKDIAFAIDHTLNYLVENNHKFKFDHQKINPVDGIIEKYKCGELDDSIFETTQFLDVKSENSVMSNTIQQQIRQKMFTVRNERMAKRLHDYFKTFKNETIFVAIGAAHFIGDSNVIDELKRIYPYKITSVKNDDIFDSNFIESKHFNLQSDFKSFRNLWERDETPIKFRQKDFIIWKQEYPSEIFHSSAFSLQIQLPHLILFTAILLWLYYL</sequence>
<protein>
    <submittedName>
        <fullName evidence="2">Metalloprotease TIKI homolog</fullName>
    </submittedName>
</protein>
<evidence type="ECO:0000313" key="2">
    <source>
        <dbReference type="WBParaSite" id="PS1159_v2.g18313.t1"/>
    </source>
</evidence>
<dbReference type="Proteomes" id="UP000887580">
    <property type="component" value="Unplaced"/>
</dbReference>
<accession>A0AC35FKN2</accession>
<organism evidence="1 2">
    <name type="scientific">Panagrolaimus sp. PS1159</name>
    <dbReference type="NCBI Taxonomy" id="55785"/>
    <lineage>
        <taxon>Eukaryota</taxon>
        <taxon>Metazoa</taxon>
        <taxon>Ecdysozoa</taxon>
        <taxon>Nematoda</taxon>
        <taxon>Chromadorea</taxon>
        <taxon>Rhabditida</taxon>
        <taxon>Tylenchina</taxon>
        <taxon>Panagrolaimomorpha</taxon>
        <taxon>Panagrolaimoidea</taxon>
        <taxon>Panagrolaimidae</taxon>
        <taxon>Panagrolaimus</taxon>
    </lineage>
</organism>
<dbReference type="WBParaSite" id="PS1159_v2.g18313.t1">
    <property type="protein sequence ID" value="PS1159_v2.g18313.t1"/>
    <property type="gene ID" value="PS1159_v2.g18313"/>
</dbReference>
<name>A0AC35FKN2_9BILA</name>
<evidence type="ECO:0000313" key="1">
    <source>
        <dbReference type="Proteomes" id="UP000887580"/>
    </source>
</evidence>
<reference evidence="2" key="1">
    <citation type="submission" date="2022-11" db="UniProtKB">
        <authorList>
            <consortium name="WormBaseParasite"/>
        </authorList>
    </citation>
    <scope>IDENTIFICATION</scope>
</reference>
<proteinExistence type="predicted"/>